<dbReference type="AlphaFoldDB" id="C4WXZ6"/>
<sequence length="184" mass="20872">MMMSHIDPEQNAYEPENALLWPYRTNPLVLPGAKVKRDPPKTVSYLRHHPNPMMRAHPSHHDQPMDTLMKQKVTDTVLQRISSEEAKSRPGRQVVHKQFNSPIGLYSEENIANSIKSQTGYTPHKKTVQYDPAKSETYKAIQESEHGDFHAQEISKPVQPKVFTPVQGTVKKAPISNGPWTSKS</sequence>
<dbReference type="OrthoDB" id="445995at2759"/>
<proteinExistence type="evidence at transcript level"/>
<dbReference type="InterPro" id="IPR031847">
    <property type="entry name" value="PDLI1-4/Zasp-like_mid"/>
</dbReference>
<feature type="domain" description="Zasp-like motif" evidence="1">
    <location>
        <begin position="93"/>
        <end position="118"/>
    </location>
</feature>
<accession>C4WXZ6</accession>
<dbReference type="SMART" id="SM00735">
    <property type="entry name" value="ZM"/>
    <property type="match status" value="1"/>
</dbReference>
<evidence type="ECO:0000313" key="2">
    <source>
        <dbReference type="EMBL" id="BAH72766.1"/>
    </source>
</evidence>
<organism evidence="2">
    <name type="scientific">Acyrthosiphon pisum</name>
    <name type="common">Pea aphid</name>
    <dbReference type="NCBI Taxonomy" id="7029"/>
    <lineage>
        <taxon>Eukaryota</taxon>
        <taxon>Metazoa</taxon>
        <taxon>Ecdysozoa</taxon>
        <taxon>Arthropoda</taxon>
        <taxon>Hexapoda</taxon>
        <taxon>Insecta</taxon>
        <taxon>Pterygota</taxon>
        <taxon>Neoptera</taxon>
        <taxon>Paraneoptera</taxon>
        <taxon>Hemiptera</taxon>
        <taxon>Sternorrhyncha</taxon>
        <taxon>Aphidomorpha</taxon>
        <taxon>Aphidoidea</taxon>
        <taxon>Aphididae</taxon>
        <taxon>Macrosiphini</taxon>
        <taxon>Acyrthosiphon</taxon>
    </lineage>
</organism>
<protein>
    <submittedName>
        <fullName evidence="2">ACYPI006873 protein</fullName>
    </submittedName>
</protein>
<dbReference type="InterPro" id="IPR006643">
    <property type="entry name" value="Zasp-like_motif"/>
</dbReference>
<dbReference type="Pfam" id="PF15936">
    <property type="entry name" value="DUF4749"/>
    <property type="match status" value="1"/>
</dbReference>
<evidence type="ECO:0000259" key="1">
    <source>
        <dbReference type="SMART" id="SM00735"/>
    </source>
</evidence>
<dbReference type="EMBL" id="AK342940">
    <property type="protein sequence ID" value="BAH72766.1"/>
    <property type="molecule type" value="mRNA"/>
</dbReference>
<gene>
    <name evidence="2" type="primary">ACYPI006873</name>
</gene>
<reference evidence="2" key="1">
    <citation type="submission" date="2009-06" db="EMBL/GenBank/DDBJ databases">
        <title>A full-length cDNA resource of the pea aphid, Acyrthosiphon pisum.</title>
        <authorList>
            <person name="Shigenobu S."/>
            <person name="Nakabachi A."/>
            <person name="Richards S."/>
        </authorList>
    </citation>
    <scope>NUCLEOTIDE SEQUENCE</scope>
    <source>
        <strain evidence="2">LSR1</strain>
        <tissue evidence="2">Whole body</tissue>
    </source>
</reference>
<name>C4WXZ6_ACYPI</name>